<evidence type="ECO:0000256" key="10">
    <source>
        <dbReference type="ARBA" id="ARBA00035686"/>
    </source>
</evidence>
<keyword evidence="6 12" id="KW-0812">Transmembrane</keyword>
<reference evidence="13 14" key="1">
    <citation type="submission" date="2024-06" db="EMBL/GenBank/DDBJ databases">
        <title>Sorghum-associated microbial communities from plants grown in Nebraska, USA.</title>
        <authorList>
            <person name="Schachtman D."/>
        </authorList>
    </citation>
    <scope>NUCLEOTIDE SEQUENCE [LARGE SCALE GENOMIC DNA]</scope>
    <source>
        <strain evidence="13 14">2857</strain>
    </source>
</reference>
<evidence type="ECO:0000256" key="1">
    <source>
        <dbReference type="ARBA" id="ARBA00004651"/>
    </source>
</evidence>
<evidence type="ECO:0000256" key="4">
    <source>
        <dbReference type="ARBA" id="ARBA00022519"/>
    </source>
</evidence>
<dbReference type="NCBIfam" id="NF040906">
    <property type="entry name" value="GguB"/>
    <property type="match status" value="1"/>
</dbReference>
<feature type="transmembrane region" description="Helical" evidence="12">
    <location>
        <begin position="339"/>
        <end position="368"/>
    </location>
</feature>
<feature type="compositionally biased region" description="Low complexity" evidence="11">
    <location>
        <begin position="437"/>
        <end position="447"/>
    </location>
</feature>
<feature type="compositionally biased region" description="Polar residues" evidence="11">
    <location>
        <begin position="413"/>
        <end position="429"/>
    </location>
</feature>
<dbReference type="Proteomes" id="UP001549257">
    <property type="component" value="Unassembled WGS sequence"/>
</dbReference>
<feature type="region of interest" description="Disordered" evidence="11">
    <location>
        <begin position="413"/>
        <end position="447"/>
    </location>
</feature>
<dbReference type="EMBL" id="JBEPSJ010000003">
    <property type="protein sequence ID" value="MET4583011.1"/>
    <property type="molecule type" value="Genomic_DNA"/>
</dbReference>
<evidence type="ECO:0000256" key="6">
    <source>
        <dbReference type="ARBA" id="ARBA00022692"/>
    </source>
</evidence>
<protein>
    <recommendedName>
        <fullName evidence="10">Xylose transport system permease protein XylH</fullName>
    </recommendedName>
</protein>
<feature type="transmembrane region" description="Helical" evidence="12">
    <location>
        <begin position="249"/>
        <end position="268"/>
    </location>
</feature>
<keyword evidence="4" id="KW-0997">Cell inner membrane</keyword>
<feature type="transmembrane region" description="Helical" evidence="12">
    <location>
        <begin position="224"/>
        <end position="243"/>
    </location>
</feature>
<evidence type="ECO:0000256" key="9">
    <source>
        <dbReference type="ARBA" id="ARBA00035611"/>
    </source>
</evidence>
<feature type="transmembrane region" description="Helical" evidence="12">
    <location>
        <begin position="130"/>
        <end position="149"/>
    </location>
</feature>
<evidence type="ECO:0000256" key="7">
    <source>
        <dbReference type="ARBA" id="ARBA00022989"/>
    </source>
</evidence>
<proteinExistence type="predicted"/>
<evidence type="ECO:0000313" key="14">
    <source>
        <dbReference type="Proteomes" id="UP001549257"/>
    </source>
</evidence>
<keyword evidence="8 12" id="KW-0472">Membrane</keyword>
<feature type="transmembrane region" description="Helical" evidence="12">
    <location>
        <begin position="68"/>
        <end position="101"/>
    </location>
</feature>
<keyword evidence="14" id="KW-1185">Reference proteome</keyword>
<evidence type="ECO:0000256" key="3">
    <source>
        <dbReference type="ARBA" id="ARBA00022475"/>
    </source>
</evidence>
<dbReference type="Pfam" id="PF02653">
    <property type="entry name" value="BPD_transp_2"/>
    <property type="match status" value="1"/>
</dbReference>
<keyword evidence="7 12" id="KW-1133">Transmembrane helix</keyword>
<sequence>MSAPVTEKKSGFDIRDLKNLFGGGGSLKQFGILGALVVIILIFQIWTGGKTLQPGNIINIVQQYSYILILAIGMVMVIIAGHIDLSVGSVAAFTGIIVALAMKDWNFPWWAAIILGLVVGALIGTWHGFWVAYIGVPAFIVTLAGMLIWRGGNQLIGDSATVPVEAGFQVIGKGYLPEVGPNFGVNNLTMLLGFLVVLVLIGLEVRGRRTRKVMGAAADPVWLSVLRVVILGGVVLVAAYLFATGRVGTSFPVSGIILAALVIGYSFLTNNTIIGRHIYAVGGNKHAAELSGVNSKRVNFFVMMNMSVLAALAGMIFVARSQASGPFDGVGWELDAIAAVFIGGAAVSGGIGTVAGSIIGGLVMAVLSNGLALKGIQSDLVQIIKGLVLLIAVGVDVYNKTQGRPSIIGLMTNRNKSGAAPTNDSTSNEVTPGGGTPDTVVPGDLRK</sequence>
<organism evidence="13 14">
    <name type="scientific">Conyzicola nivalis</name>
    <dbReference type="NCBI Taxonomy" id="1477021"/>
    <lineage>
        <taxon>Bacteria</taxon>
        <taxon>Bacillati</taxon>
        <taxon>Actinomycetota</taxon>
        <taxon>Actinomycetes</taxon>
        <taxon>Micrococcales</taxon>
        <taxon>Microbacteriaceae</taxon>
        <taxon>Conyzicola</taxon>
    </lineage>
</organism>
<evidence type="ECO:0000256" key="5">
    <source>
        <dbReference type="ARBA" id="ARBA00022597"/>
    </source>
</evidence>
<keyword evidence="3" id="KW-1003">Cell membrane</keyword>
<accession>A0ABV2QPN0</accession>
<feature type="transmembrane region" description="Helical" evidence="12">
    <location>
        <begin position="300"/>
        <end position="319"/>
    </location>
</feature>
<evidence type="ECO:0000256" key="2">
    <source>
        <dbReference type="ARBA" id="ARBA00022448"/>
    </source>
</evidence>
<evidence type="ECO:0000256" key="8">
    <source>
        <dbReference type="ARBA" id="ARBA00023136"/>
    </source>
</evidence>
<gene>
    <name evidence="13" type="ORF">ABIE21_002530</name>
</gene>
<comment type="function">
    <text evidence="9">Part of the binding-protein-dependent transport system for D-xylose. Probably responsible for the translocation of the substrate across the membrane.</text>
</comment>
<comment type="subcellular location">
    <subcellularLocation>
        <location evidence="1">Cell membrane</location>
        <topology evidence="1">Multi-pass membrane protein</topology>
    </subcellularLocation>
</comment>
<dbReference type="InterPro" id="IPR001851">
    <property type="entry name" value="ABC_transp_permease"/>
</dbReference>
<dbReference type="PANTHER" id="PTHR32196:SF32">
    <property type="entry name" value="XYLOSE TRANSPORT SYSTEM PERMEASE PROTEIN XYLH"/>
    <property type="match status" value="1"/>
</dbReference>
<feature type="transmembrane region" description="Helical" evidence="12">
    <location>
        <begin position="183"/>
        <end position="203"/>
    </location>
</feature>
<feature type="transmembrane region" description="Helical" evidence="12">
    <location>
        <begin position="30"/>
        <end position="47"/>
    </location>
</feature>
<comment type="caution">
    <text evidence="13">The sequence shown here is derived from an EMBL/GenBank/DDBJ whole genome shotgun (WGS) entry which is preliminary data.</text>
</comment>
<name>A0ABV2QPN0_9MICO</name>
<evidence type="ECO:0000256" key="11">
    <source>
        <dbReference type="SAM" id="MobiDB-lite"/>
    </source>
</evidence>
<feature type="transmembrane region" description="Helical" evidence="12">
    <location>
        <begin position="107"/>
        <end position="123"/>
    </location>
</feature>
<dbReference type="CDD" id="cd06579">
    <property type="entry name" value="TM_PBP1_transp_AraH_like"/>
    <property type="match status" value="1"/>
</dbReference>
<evidence type="ECO:0000313" key="13">
    <source>
        <dbReference type="EMBL" id="MET4583011.1"/>
    </source>
</evidence>
<keyword evidence="5 13" id="KW-0762">Sugar transport</keyword>
<evidence type="ECO:0000256" key="12">
    <source>
        <dbReference type="SAM" id="Phobius"/>
    </source>
</evidence>
<keyword evidence="2" id="KW-0813">Transport</keyword>
<dbReference type="PANTHER" id="PTHR32196">
    <property type="entry name" value="ABC TRANSPORTER PERMEASE PROTEIN YPHD-RELATED-RELATED"/>
    <property type="match status" value="1"/>
</dbReference>